<proteinExistence type="predicted"/>
<evidence type="ECO:0000313" key="6">
    <source>
        <dbReference type="Proteomes" id="UP000294933"/>
    </source>
</evidence>
<dbReference type="VEuPathDB" id="FungiDB:BD410DRAFT_791727"/>
<organism evidence="4 6">
    <name type="scientific">Rickenella mellea</name>
    <dbReference type="NCBI Taxonomy" id="50990"/>
    <lineage>
        <taxon>Eukaryota</taxon>
        <taxon>Fungi</taxon>
        <taxon>Dikarya</taxon>
        <taxon>Basidiomycota</taxon>
        <taxon>Agaricomycotina</taxon>
        <taxon>Agaricomycetes</taxon>
        <taxon>Hymenochaetales</taxon>
        <taxon>Rickenellaceae</taxon>
        <taxon>Rickenella</taxon>
    </lineage>
</organism>
<evidence type="ECO:0000313" key="3">
    <source>
        <dbReference type="EMBL" id="TDL19783.1"/>
    </source>
</evidence>
<protein>
    <submittedName>
        <fullName evidence="4">Uncharacterized protein</fullName>
    </submittedName>
</protein>
<dbReference type="EMBL" id="ML170193">
    <property type="protein sequence ID" value="TDL19780.1"/>
    <property type="molecule type" value="Genomic_DNA"/>
</dbReference>
<dbReference type="AlphaFoldDB" id="A0A4Y7PXS2"/>
<evidence type="ECO:0000313" key="2">
    <source>
        <dbReference type="EMBL" id="TDL19780.1"/>
    </source>
</evidence>
<dbReference type="VEuPathDB" id="FungiDB:BD410DRAFT_791647"/>
<dbReference type="VEuPathDB" id="FungiDB:BD410DRAFT_789385"/>
<evidence type="ECO:0000313" key="4">
    <source>
        <dbReference type="EMBL" id="TDL19836.1"/>
    </source>
</evidence>
<accession>A0A4Y7PXS2</accession>
<feature type="region of interest" description="Disordered" evidence="1">
    <location>
        <begin position="29"/>
        <end position="52"/>
    </location>
</feature>
<dbReference type="EMBL" id="ML170179">
    <property type="protein sequence ID" value="TDL21638.1"/>
    <property type="molecule type" value="Genomic_DNA"/>
</dbReference>
<evidence type="ECO:0000313" key="5">
    <source>
        <dbReference type="EMBL" id="TDL21638.1"/>
    </source>
</evidence>
<dbReference type="VEuPathDB" id="FungiDB:BD410DRAFT_791649"/>
<reference evidence="4 6" key="1">
    <citation type="submission" date="2018-06" db="EMBL/GenBank/DDBJ databases">
        <title>A transcriptomic atlas of mushroom development highlights an independent origin of complex multicellularity.</title>
        <authorList>
            <consortium name="DOE Joint Genome Institute"/>
            <person name="Krizsan K."/>
            <person name="Almasi E."/>
            <person name="Merenyi Z."/>
            <person name="Sahu N."/>
            <person name="Viragh M."/>
            <person name="Koszo T."/>
            <person name="Mondo S."/>
            <person name="Kiss B."/>
            <person name="Balint B."/>
            <person name="Kues U."/>
            <person name="Barry K."/>
            <person name="Hegedus J.C."/>
            <person name="Henrissat B."/>
            <person name="Johnson J."/>
            <person name="Lipzen A."/>
            <person name="Ohm R."/>
            <person name="Nagy I."/>
            <person name="Pangilinan J."/>
            <person name="Yan J."/>
            <person name="Xiong Y."/>
            <person name="Grigoriev I.V."/>
            <person name="Hibbett D.S."/>
            <person name="Nagy L.G."/>
        </authorList>
    </citation>
    <scope>NUCLEOTIDE SEQUENCE [LARGE SCALE GENOMIC DNA]</scope>
    <source>
        <strain evidence="4 6">SZMC22713</strain>
    </source>
</reference>
<keyword evidence="6" id="KW-1185">Reference proteome</keyword>
<gene>
    <name evidence="5" type="ORF">BD410DRAFT_789385</name>
    <name evidence="2" type="ORF">BD410DRAFT_791647</name>
    <name evidence="3" type="ORF">BD410DRAFT_791649</name>
    <name evidence="4" type="ORF">BD410DRAFT_791727</name>
</gene>
<dbReference type="EMBL" id="ML170193">
    <property type="protein sequence ID" value="TDL19836.1"/>
    <property type="molecule type" value="Genomic_DNA"/>
</dbReference>
<sequence>MCLVIFPTIPRGSVAGRFTVQFRFEPVQQLAEGSEPRTEPSSTSVEPNLEPTRTTVRFRGRTGFIEVRTEHREH</sequence>
<name>A0A4Y7PXS2_9AGAM</name>
<dbReference type="Proteomes" id="UP000294933">
    <property type="component" value="Unassembled WGS sequence"/>
</dbReference>
<dbReference type="EMBL" id="ML170193">
    <property type="protein sequence ID" value="TDL19783.1"/>
    <property type="molecule type" value="Genomic_DNA"/>
</dbReference>
<evidence type="ECO:0000256" key="1">
    <source>
        <dbReference type="SAM" id="MobiDB-lite"/>
    </source>
</evidence>